<dbReference type="Proteomes" id="UP000515135">
    <property type="component" value="Unplaced"/>
</dbReference>
<feature type="region of interest" description="Disordered" evidence="1">
    <location>
        <begin position="148"/>
        <end position="314"/>
    </location>
</feature>
<dbReference type="OrthoDB" id="410478at2759"/>
<dbReference type="KEGG" id="bbel:109470866"/>
<evidence type="ECO:0000256" key="2">
    <source>
        <dbReference type="SAM" id="SignalP"/>
    </source>
</evidence>
<evidence type="ECO:0000313" key="5">
    <source>
        <dbReference type="RefSeq" id="XP_019625509.1"/>
    </source>
</evidence>
<dbReference type="PANTHER" id="PTHR33153">
    <property type="entry name" value="MYND-TYPE DOMAIN-CONTAINING PROTEIN"/>
    <property type="match status" value="1"/>
</dbReference>
<sequence>MMFELFYPLLCMATLLVIHLFSILCREVSTTHTPGTISYNIVPPNGPQFEIGLGIQDASVSKLAGEVSSLTGIPESAFLLYKNGTKINDETAIENGGIIHVQIPILGGMPPKRRKGGAEYDQVCQEDTEQCNCQGACNCTIIVSGQRPYQSSPSSYQPSPSTYQPSPSTYQPSPSSFQPSPSSYQPSPSSYQPSPSSYQHSPSSYQHSPSSFQHSPSSYQPSPSSYQPSPSSYQPSPSSYQPSPSSFQPSPSSYQPSPSSLQPSPSSYQPSPGPANFSSPSQYRSSPGAAGLDITLYQPSPSASAGFHGSEGDPMVQDVFEFREGDNPQTLAYNAREKNRDYSSNSDSDLGVHRLESSDDDPSGLSDTNYEPFDSSFYIDPQRTPTERPTKKRTGGPVGPGRKLFSKAVKKETLHRVLSKSPCCRSKCSTRFTYRELKKKRETYFGSGDASARSSWLVEKLSTFQNSETNSTAYAFKVDGKTVCRKAWCRLYGITKNVYYRGRSAFMKGRTSASERLRPRREKSTAYVKAGVWFGMYAAAHAEKMPHRSEKWLPYRTRKQGVYHQYRQEMAEEMEPYCSKQTFYNMWKEMYPDVIIKKSSLFTKCKKCVQLERKLERTRDPMKRQEIQDRRRAHLGRQMRERINYYRRREAAHRNPKRYLSLIIDGMDQAKTYLPHFVGAKSKDMASTDLMKVHVSGIISHGHGIKATFTDVFEYNHDSNLTINLLLKMLYRLSKQGPLPPILYVQADNCFRENKNKYMLAFLDMLVHRKIFVEVQLSFLYVGHTHEDIDQLFSQIADRLRHEEARTLQQLLEKLPDAAQMRGLYDVRGWLEPYIVSIKGHSKVGLFRFRNSKTTEGLVEMFYRRSHQHKWKYNKNGMFRTDQQGKPLRPGGRPKLLLPVFEKREINVGNLLDQKLPKWAPYLESPLEDNQWKEYLQQLKTASTSRPAATRYAIGDGTGWTMDRLAPCDPAELANREGEEAAIPEELDRLLAEELESAEIVVGRTTLGTRKRGGKRGRPRGARAGGRGRGRGRGRS</sequence>
<dbReference type="Pfam" id="PF25273">
    <property type="entry name" value="DUF7869"/>
    <property type="match status" value="1"/>
</dbReference>
<feature type="region of interest" description="Disordered" evidence="1">
    <location>
        <begin position="332"/>
        <end position="403"/>
    </location>
</feature>
<name>A0A6P4YUQ1_BRABE</name>
<feature type="chain" id="PRO_5028358071" evidence="2">
    <location>
        <begin position="31"/>
        <end position="1036"/>
    </location>
</feature>
<dbReference type="InterPro" id="IPR057191">
    <property type="entry name" value="DUF7869"/>
</dbReference>
<evidence type="ECO:0000313" key="4">
    <source>
        <dbReference type="Proteomes" id="UP000515135"/>
    </source>
</evidence>
<keyword evidence="4" id="KW-1185">Reference proteome</keyword>
<feature type="compositionally biased region" description="Low complexity" evidence="1">
    <location>
        <begin position="148"/>
        <end position="270"/>
    </location>
</feature>
<evidence type="ECO:0000256" key="1">
    <source>
        <dbReference type="SAM" id="MobiDB-lite"/>
    </source>
</evidence>
<gene>
    <name evidence="5" type="primary">LOC109470866</name>
</gene>
<organism evidence="4 5">
    <name type="scientific">Branchiostoma belcheri</name>
    <name type="common">Amphioxus</name>
    <dbReference type="NCBI Taxonomy" id="7741"/>
    <lineage>
        <taxon>Eukaryota</taxon>
        <taxon>Metazoa</taxon>
        <taxon>Chordata</taxon>
        <taxon>Cephalochordata</taxon>
        <taxon>Leptocardii</taxon>
        <taxon>Amphioxiformes</taxon>
        <taxon>Branchiostomatidae</taxon>
        <taxon>Branchiostoma</taxon>
    </lineage>
</organism>
<feature type="domain" description="DUF7869" evidence="3">
    <location>
        <begin position="683"/>
        <end position="865"/>
    </location>
</feature>
<dbReference type="PRINTS" id="PR01217">
    <property type="entry name" value="PRICHEXTENSN"/>
</dbReference>
<evidence type="ECO:0000259" key="3">
    <source>
        <dbReference type="Pfam" id="PF25273"/>
    </source>
</evidence>
<dbReference type="AlphaFoldDB" id="A0A6P4YUQ1"/>
<feature type="signal peptide" evidence="2">
    <location>
        <begin position="1"/>
        <end position="30"/>
    </location>
</feature>
<proteinExistence type="predicted"/>
<dbReference type="RefSeq" id="XP_019625509.1">
    <property type="nucleotide sequence ID" value="XM_019769950.1"/>
</dbReference>
<reference evidence="5" key="1">
    <citation type="submission" date="2025-08" db="UniProtKB">
        <authorList>
            <consortium name="RefSeq"/>
        </authorList>
    </citation>
    <scope>IDENTIFICATION</scope>
    <source>
        <tissue evidence="5">Gonad</tissue>
    </source>
</reference>
<feature type="compositionally biased region" description="Polar residues" evidence="1">
    <location>
        <begin position="276"/>
        <end position="285"/>
    </location>
</feature>
<keyword evidence="2" id="KW-0732">Signal</keyword>
<dbReference type="GeneID" id="109470866"/>
<dbReference type="PANTHER" id="PTHR33153:SF3">
    <property type="entry name" value="TRAFFICKING PROTEIN PARTICLE COMPLEX SUBUNIT 11 DOMAIN-CONTAINING PROTEIN"/>
    <property type="match status" value="1"/>
</dbReference>
<accession>A0A6P4YUQ1</accession>
<feature type="region of interest" description="Disordered" evidence="1">
    <location>
        <begin position="1002"/>
        <end position="1036"/>
    </location>
</feature>
<feature type="compositionally biased region" description="Basic residues" evidence="1">
    <location>
        <begin position="1009"/>
        <end position="1036"/>
    </location>
</feature>
<protein>
    <submittedName>
        <fullName evidence="5">Uncharacterized protein LOC109470866</fullName>
    </submittedName>
</protein>